<protein>
    <recommendedName>
        <fullName evidence="6">FMN dependent NADH:quinone oxidoreductase</fullName>
        <ecNumber evidence="6">1.6.5.-</ecNumber>
    </recommendedName>
    <alternativeName>
        <fullName evidence="6">Azo-dye reductase</fullName>
    </alternativeName>
    <alternativeName>
        <fullName evidence="6">FMN-dependent NADH-azo compound oxidoreductase</fullName>
    </alternativeName>
    <alternativeName>
        <fullName evidence="6">FMN-dependent NADH-azoreductase</fullName>
        <ecNumber evidence="6">1.7.1.17</ecNumber>
    </alternativeName>
</protein>
<dbReference type="HAMAP" id="MF_01216">
    <property type="entry name" value="Azoreductase_type1"/>
    <property type="match status" value="1"/>
</dbReference>
<keyword evidence="2 6" id="KW-0288">FMN</keyword>
<comment type="caution">
    <text evidence="6">Lacks conserved residue(s) required for the propagation of feature annotation.</text>
</comment>
<reference evidence="8 9" key="1">
    <citation type="submission" date="2020-04" db="EMBL/GenBank/DDBJ databases">
        <title>Novel species.</title>
        <authorList>
            <person name="Teo W.F.A."/>
            <person name="Lipun K."/>
            <person name="Srisuk N."/>
            <person name="Duangmal K."/>
        </authorList>
    </citation>
    <scope>NUCLEOTIDE SEQUENCE [LARGE SCALE GENOMIC DNA]</scope>
    <source>
        <strain evidence="8 9">K13G38</strain>
    </source>
</reference>
<comment type="catalytic activity">
    <reaction evidence="6">
        <text>2 a quinone + NADH + H(+) = 2 a 1,4-benzosemiquinone + NAD(+)</text>
        <dbReference type="Rhea" id="RHEA:65952"/>
        <dbReference type="ChEBI" id="CHEBI:15378"/>
        <dbReference type="ChEBI" id="CHEBI:57540"/>
        <dbReference type="ChEBI" id="CHEBI:57945"/>
        <dbReference type="ChEBI" id="CHEBI:132124"/>
        <dbReference type="ChEBI" id="CHEBI:134225"/>
    </reaction>
</comment>
<feature type="domain" description="Flavodoxin-like fold" evidence="7">
    <location>
        <begin position="18"/>
        <end position="184"/>
    </location>
</feature>
<dbReference type="InterPro" id="IPR023048">
    <property type="entry name" value="NADH:quinone_OxRdtase_FMN_depd"/>
</dbReference>
<comment type="catalytic activity">
    <reaction evidence="5">
        <text>N,N-dimethyl-1,4-phenylenediamine + anthranilate + 2 NAD(+) = 2-(4-dimethylaminophenyl)diazenylbenzoate + 2 NADH + 2 H(+)</text>
        <dbReference type="Rhea" id="RHEA:55872"/>
        <dbReference type="ChEBI" id="CHEBI:15378"/>
        <dbReference type="ChEBI" id="CHEBI:15783"/>
        <dbReference type="ChEBI" id="CHEBI:16567"/>
        <dbReference type="ChEBI" id="CHEBI:57540"/>
        <dbReference type="ChEBI" id="CHEBI:57945"/>
        <dbReference type="ChEBI" id="CHEBI:71579"/>
        <dbReference type="EC" id="1.7.1.17"/>
    </reaction>
    <physiologicalReaction direction="right-to-left" evidence="5">
        <dbReference type="Rhea" id="RHEA:55874"/>
    </physiologicalReaction>
</comment>
<dbReference type="Pfam" id="PF02525">
    <property type="entry name" value="Flavodoxin_2"/>
    <property type="match status" value="1"/>
</dbReference>
<evidence type="ECO:0000313" key="8">
    <source>
        <dbReference type="EMBL" id="NKQ51273.1"/>
    </source>
</evidence>
<dbReference type="EMBL" id="JAAXLS010000001">
    <property type="protein sequence ID" value="NKQ51273.1"/>
    <property type="molecule type" value="Genomic_DNA"/>
</dbReference>
<dbReference type="InterPro" id="IPR003680">
    <property type="entry name" value="Flavodoxin_fold"/>
</dbReference>
<comment type="caution">
    <text evidence="8">The sequence shown here is derived from an EMBL/GenBank/DDBJ whole genome shotgun (WGS) entry which is preliminary data.</text>
</comment>
<dbReference type="EC" id="1.7.1.17" evidence="6"/>
<dbReference type="SUPFAM" id="SSF52218">
    <property type="entry name" value="Flavoproteins"/>
    <property type="match status" value="1"/>
</dbReference>
<keyword evidence="3 6" id="KW-0560">Oxidoreductase</keyword>
<dbReference type="Proteomes" id="UP000715441">
    <property type="component" value="Unassembled WGS sequence"/>
</dbReference>
<evidence type="ECO:0000313" key="9">
    <source>
        <dbReference type="Proteomes" id="UP000715441"/>
    </source>
</evidence>
<accession>A0ABX1IUT7</accession>
<dbReference type="PANTHER" id="PTHR43741:SF4">
    <property type="entry name" value="FMN-DEPENDENT NADH:QUINONE OXIDOREDUCTASE"/>
    <property type="match status" value="1"/>
</dbReference>
<sequence>MITGRGSSTKRSRSVPTLLRLDSSAAGRKSVSRELTGVFTEAWRGEVVERDLHASPLPHLPDAALHYAPRLRTGDEKPGAAAERLQEQLVAELLAVDAVVIGAPMYNWSIPSTLKAWLDYVHVLGTTVPFDTQDQPLAGKPVVVLSSRGLEYGPGTPDEGKDHTLPPIVQILGVSMGMDVTALVADLTLAERLPPLAPLAGKARDSLAAAHEQARELAGKLSGAL</sequence>
<gene>
    <name evidence="6" type="primary">azoR</name>
    <name evidence="8" type="ORF">HFP15_00065</name>
</gene>
<evidence type="ECO:0000256" key="5">
    <source>
        <dbReference type="ARBA" id="ARBA00048542"/>
    </source>
</evidence>
<keyword evidence="4 6" id="KW-0520">NAD</keyword>
<feature type="binding site" evidence="6">
    <location>
        <position position="24"/>
    </location>
    <ligand>
        <name>FMN</name>
        <dbReference type="ChEBI" id="CHEBI:58210"/>
    </ligand>
</feature>
<keyword evidence="9" id="KW-1185">Reference proteome</keyword>
<comment type="cofactor">
    <cofactor evidence="6">
        <name>FMN</name>
        <dbReference type="ChEBI" id="CHEBI:58210"/>
    </cofactor>
    <text evidence="6">Binds 1 FMN per subunit.</text>
</comment>
<dbReference type="Gene3D" id="3.40.50.360">
    <property type="match status" value="1"/>
</dbReference>
<evidence type="ECO:0000259" key="7">
    <source>
        <dbReference type="Pfam" id="PF02525"/>
    </source>
</evidence>
<dbReference type="PANTHER" id="PTHR43741">
    <property type="entry name" value="FMN-DEPENDENT NADH-AZOREDUCTASE 1"/>
    <property type="match status" value="1"/>
</dbReference>
<evidence type="ECO:0000256" key="3">
    <source>
        <dbReference type="ARBA" id="ARBA00023002"/>
    </source>
</evidence>
<comment type="similarity">
    <text evidence="6">Belongs to the azoreductase type 1 family.</text>
</comment>
<evidence type="ECO:0000256" key="1">
    <source>
        <dbReference type="ARBA" id="ARBA00022630"/>
    </source>
</evidence>
<feature type="binding site" evidence="6">
    <location>
        <begin position="30"/>
        <end position="32"/>
    </location>
    <ligand>
        <name>FMN</name>
        <dbReference type="ChEBI" id="CHEBI:58210"/>
    </ligand>
</feature>
<keyword evidence="1 6" id="KW-0285">Flavoprotein</keyword>
<comment type="function">
    <text evidence="6">Also exhibits azoreductase activity. Catalyzes the reductive cleavage of the azo bond in aromatic azo compounds to the corresponding amines.</text>
</comment>
<evidence type="ECO:0000256" key="6">
    <source>
        <dbReference type="HAMAP-Rule" id="MF_01216"/>
    </source>
</evidence>
<dbReference type="InterPro" id="IPR050104">
    <property type="entry name" value="FMN-dep_NADH:Q_OxRdtase_AzoR1"/>
</dbReference>
<evidence type="ECO:0000256" key="2">
    <source>
        <dbReference type="ARBA" id="ARBA00022643"/>
    </source>
</evidence>
<name>A0ABX1IUT7_9PSEU</name>
<evidence type="ECO:0000256" key="4">
    <source>
        <dbReference type="ARBA" id="ARBA00023027"/>
    </source>
</evidence>
<dbReference type="EC" id="1.6.5.-" evidence="6"/>
<proteinExistence type="inferred from homology"/>
<dbReference type="InterPro" id="IPR029039">
    <property type="entry name" value="Flavoprotein-like_sf"/>
</dbReference>
<organism evidence="8 9">
    <name type="scientific">Amycolatopsis acididurans</name>
    <dbReference type="NCBI Taxonomy" id="2724524"/>
    <lineage>
        <taxon>Bacteria</taxon>
        <taxon>Bacillati</taxon>
        <taxon>Actinomycetota</taxon>
        <taxon>Actinomycetes</taxon>
        <taxon>Pseudonocardiales</taxon>
        <taxon>Pseudonocardiaceae</taxon>
        <taxon>Amycolatopsis</taxon>
    </lineage>
</organism>
<comment type="subunit">
    <text evidence="6">Homodimer.</text>
</comment>
<comment type="function">
    <text evidence="6">Quinone reductase that provides resistance to thiol-specific stress caused by electrophilic quinones.</text>
</comment>